<dbReference type="Proteomes" id="UP000002297">
    <property type="component" value="Chromosome"/>
</dbReference>
<dbReference type="eggNOG" id="ENOG502Z8TX">
    <property type="taxonomic scope" value="Bacteria"/>
</dbReference>
<sequence>MSKSYKIMFGIFIAFLAGLVILESLEKEPVNWFESYINQDKIPFGSYVLFESLSQNKSTDITLVDVPPYEFLQDTVHQGTYFFLNNNVYFDKDELNTLLNWVSKGNNVFLSANSISKPTKDSLGLQTETLLSTKDMRQRPLLNLSNPKFKQDSAYDFGRTSYVSYFNEIDTLKTTILGYADYLNENRAIKENYVNFIKLPYGKGSLTLHLFPKAFTNYFMLMEDNISYTEHALAYLNTNDKIYWDRHYKSGQTFQTSLMYVLFSNKYFKWSYYLLLITGVLFVIFEGKRKQRAIKVITPLSNKTYDYTKTIAGLYLDKKDHKSIINKQVSLFMEYIRNELRLQTTTLNDNFYRQVSARSNNTFEDTKALFNFLKQMEATKHPKKEDVLNVNLHIQKFKLK</sequence>
<feature type="transmembrane region" description="Helical" evidence="1">
    <location>
        <begin position="267"/>
        <end position="285"/>
    </location>
</feature>
<dbReference type="KEGG" id="cat:CA2559_09268"/>
<keyword evidence="1" id="KW-1133">Transmembrane helix</keyword>
<accession>A3U8S6</accession>
<dbReference type="EMBL" id="CP002046">
    <property type="protein sequence ID" value="EAP86212.1"/>
    <property type="molecule type" value="Genomic_DNA"/>
</dbReference>
<gene>
    <name evidence="3" type="ordered locus">CA2559_09268</name>
</gene>
<keyword evidence="4" id="KW-1185">Reference proteome</keyword>
<dbReference type="InterPro" id="IPR025646">
    <property type="entry name" value="DUF4350"/>
</dbReference>
<reference evidence="3 4" key="1">
    <citation type="journal article" date="2010" name="J. Bacteriol.">
        <title>The complete genome sequence of Croceibacter atlanticus HTCC2559T.</title>
        <authorList>
            <person name="Oh H.M."/>
            <person name="Kang I."/>
            <person name="Ferriera S."/>
            <person name="Giovannoni S.J."/>
            <person name="Cho J.C."/>
        </authorList>
    </citation>
    <scope>NUCLEOTIDE SEQUENCE [LARGE SCALE GENOMIC DNA]</scope>
    <source>
        <strain evidence="4">ATCC BAA-628 / HTCC2559 / KCTC 12090</strain>
    </source>
</reference>
<evidence type="ECO:0000259" key="2">
    <source>
        <dbReference type="Pfam" id="PF14258"/>
    </source>
</evidence>
<keyword evidence="1" id="KW-0472">Membrane</keyword>
<keyword evidence="1" id="KW-0812">Transmembrane</keyword>
<dbReference type="AlphaFoldDB" id="A3U8S6"/>
<evidence type="ECO:0000313" key="4">
    <source>
        <dbReference type="Proteomes" id="UP000002297"/>
    </source>
</evidence>
<dbReference type="Pfam" id="PF14258">
    <property type="entry name" value="DUF4350"/>
    <property type="match status" value="1"/>
</dbReference>
<dbReference type="STRING" id="216432.CA2559_09268"/>
<evidence type="ECO:0000313" key="3">
    <source>
        <dbReference type="EMBL" id="EAP86212.1"/>
    </source>
</evidence>
<proteinExistence type="predicted"/>
<evidence type="ECO:0000256" key="1">
    <source>
        <dbReference type="SAM" id="Phobius"/>
    </source>
</evidence>
<protein>
    <recommendedName>
        <fullName evidence="2">DUF4350 domain-containing protein</fullName>
    </recommendedName>
</protein>
<name>A3U8S6_CROAH</name>
<feature type="domain" description="DUF4350" evidence="2">
    <location>
        <begin position="39"/>
        <end position="230"/>
    </location>
</feature>
<dbReference type="HOGENOM" id="CLU_036786_1_0_10"/>
<organism evidence="3 4">
    <name type="scientific">Croceibacter atlanticus (strain ATCC BAA-628 / JCM 21780 / CIP 108009 / IAM 15332 / KCTC 12090 / HTCC2559)</name>
    <dbReference type="NCBI Taxonomy" id="216432"/>
    <lineage>
        <taxon>Bacteria</taxon>
        <taxon>Pseudomonadati</taxon>
        <taxon>Bacteroidota</taxon>
        <taxon>Flavobacteriia</taxon>
        <taxon>Flavobacteriales</taxon>
        <taxon>Flavobacteriaceae</taxon>
        <taxon>Croceibacter</taxon>
    </lineage>
</organism>